<keyword evidence="4" id="KW-0812">Transmembrane</keyword>
<feature type="transmembrane region" description="Helical" evidence="4">
    <location>
        <begin position="121"/>
        <end position="138"/>
    </location>
</feature>
<dbReference type="GO" id="GO:0005524">
    <property type="term" value="F:ATP binding"/>
    <property type="evidence" value="ECO:0007669"/>
    <property type="project" value="UniProtKB-KW"/>
</dbReference>
<evidence type="ECO:0000256" key="4">
    <source>
        <dbReference type="SAM" id="Phobius"/>
    </source>
</evidence>
<dbReference type="InterPro" id="IPR050482">
    <property type="entry name" value="Sensor_HK_TwoCompSys"/>
</dbReference>
<dbReference type="AlphaFoldDB" id="A0A0F0LQT8"/>
<dbReference type="PATRIC" id="fig|400772.4.peg.2353"/>
<dbReference type="EMBL" id="DMNG01000012">
    <property type="protein sequence ID" value="HAN23120.1"/>
    <property type="molecule type" value="Genomic_DNA"/>
</dbReference>
<evidence type="ECO:0000313" key="7">
    <source>
        <dbReference type="EMBL" id="KJL35582.1"/>
    </source>
</evidence>
<feature type="transmembrane region" description="Helical" evidence="4">
    <location>
        <begin position="176"/>
        <end position="193"/>
    </location>
</feature>
<dbReference type="PANTHER" id="PTHR24421">
    <property type="entry name" value="NITRATE/NITRITE SENSOR PROTEIN NARX-RELATED"/>
    <property type="match status" value="1"/>
</dbReference>
<feature type="transmembrane region" description="Helical" evidence="4">
    <location>
        <begin position="37"/>
        <end position="56"/>
    </location>
</feature>
<dbReference type="InterPro" id="IPR036890">
    <property type="entry name" value="HATPase_C_sf"/>
</dbReference>
<evidence type="ECO:0000313" key="9">
    <source>
        <dbReference type="Proteomes" id="UP000257479"/>
    </source>
</evidence>
<reference evidence="6 9" key="2">
    <citation type="journal article" date="2018" name="Nat. Biotechnol.">
        <title>A standardized bacterial taxonomy based on genome phylogeny substantially revises the tree of life.</title>
        <authorList>
            <person name="Parks D.H."/>
            <person name="Chuvochina M."/>
            <person name="Waite D.W."/>
            <person name="Rinke C."/>
            <person name="Skarshewski A."/>
            <person name="Chaumeil P.A."/>
            <person name="Hugenholtz P."/>
        </authorList>
    </citation>
    <scope>NUCLEOTIDE SEQUENCE [LARGE SCALE GENOMIC DNA]</scope>
    <source>
        <strain evidence="6">UBA9152</strain>
    </source>
</reference>
<dbReference type="InterPro" id="IPR003594">
    <property type="entry name" value="HATPase_dom"/>
</dbReference>
<keyword evidence="6" id="KW-0547">Nucleotide-binding</keyword>
<evidence type="ECO:0000259" key="5">
    <source>
        <dbReference type="Pfam" id="PF02518"/>
    </source>
</evidence>
<sequence>MSGIRFDSGPVVLPAPHAIARDGSLTRERVEMVLGRAVALASVVLGAQTIVEAIAWQAVDPFWNTIEILLIFVPLAVAIVSFATGWQKELAGTIFVIAYTIALVLWPVGAYGHGSPATSHAWPYVLGNVATLAAVVALPRRWQVIATVGIPVVYGAMRMVELGFAPAAWLPTALDVAFLVIFGAVLLALAWTFRSTASRIDEHRERAIEASARAAAMAATESERVAVAALMHDSVIAALIAAQRAGTDRERELAVQMARDALNRLANVDVTAGEGSDHPRSASSLADELQRALVEAGSDAAVRRRIAPDTPDVPGRAMRAMVLAGTQAIVNAIAHADGAGLEVTVTGERAPGRVTVTVRDAGPGFSIDEIPDDRLGVRGSIIARVAAFGGETRISSDASGTVIDLIWKATVS</sequence>
<keyword evidence="1" id="KW-0808">Transferase</keyword>
<dbReference type="STRING" id="400772.RR49_02341"/>
<reference evidence="7 8" key="1">
    <citation type="submission" date="2015-02" db="EMBL/GenBank/DDBJ databases">
        <title>Draft genome sequences of ten Microbacterium spp. with emphasis on heavy metal contaminated environments.</title>
        <authorList>
            <person name="Corretto E."/>
        </authorList>
    </citation>
    <scope>NUCLEOTIDE SEQUENCE [LARGE SCALE GENOMIC DNA]</scope>
    <source>
        <strain evidence="7 8">DSM 18659</strain>
    </source>
</reference>
<proteinExistence type="predicted"/>
<dbReference type="PANTHER" id="PTHR24421:SF61">
    <property type="entry name" value="OXYGEN SENSOR HISTIDINE KINASE NREB"/>
    <property type="match status" value="1"/>
</dbReference>
<keyword evidence="8" id="KW-1185">Reference proteome</keyword>
<keyword evidence="2" id="KW-0418">Kinase</keyword>
<evidence type="ECO:0000256" key="2">
    <source>
        <dbReference type="ARBA" id="ARBA00022777"/>
    </source>
</evidence>
<dbReference type="Proteomes" id="UP000033451">
    <property type="component" value="Unassembled WGS sequence"/>
</dbReference>
<feature type="transmembrane region" description="Helical" evidence="4">
    <location>
        <begin position="62"/>
        <end position="83"/>
    </location>
</feature>
<dbReference type="GO" id="GO:0016301">
    <property type="term" value="F:kinase activity"/>
    <property type="evidence" value="ECO:0007669"/>
    <property type="project" value="UniProtKB-KW"/>
</dbReference>
<dbReference type="CDD" id="cd16936">
    <property type="entry name" value="HATPase_RsbW-like"/>
    <property type="match status" value="1"/>
</dbReference>
<organism evidence="7 8">
    <name type="scientific">Microbacterium ginsengisoli</name>
    <dbReference type="NCBI Taxonomy" id="400772"/>
    <lineage>
        <taxon>Bacteria</taxon>
        <taxon>Bacillati</taxon>
        <taxon>Actinomycetota</taxon>
        <taxon>Actinomycetes</taxon>
        <taxon>Micrococcales</taxon>
        <taxon>Microbacteriaceae</taxon>
        <taxon>Microbacterium</taxon>
    </lineage>
</organism>
<protein>
    <submittedName>
        <fullName evidence="6">ATP-binding protein</fullName>
    </submittedName>
</protein>
<dbReference type="RefSeq" id="WP_048808899.1">
    <property type="nucleotide sequence ID" value="NZ_JYIY01000078.1"/>
</dbReference>
<dbReference type="SUPFAM" id="SSF55874">
    <property type="entry name" value="ATPase domain of HSP90 chaperone/DNA topoisomerase II/histidine kinase"/>
    <property type="match status" value="1"/>
</dbReference>
<dbReference type="Gene3D" id="3.30.565.10">
    <property type="entry name" value="Histidine kinase-like ATPase, C-terminal domain"/>
    <property type="match status" value="1"/>
</dbReference>
<evidence type="ECO:0000256" key="3">
    <source>
        <dbReference type="ARBA" id="ARBA00023012"/>
    </source>
</evidence>
<gene>
    <name evidence="6" type="ORF">DCP95_00915</name>
    <name evidence="7" type="ORF">RR49_02341</name>
</gene>
<keyword evidence="3" id="KW-0902">Two-component regulatory system</keyword>
<dbReference type="GO" id="GO:0000160">
    <property type="term" value="P:phosphorelay signal transduction system"/>
    <property type="evidence" value="ECO:0007669"/>
    <property type="project" value="UniProtKB-KW"/>
</dbReference>
<dbReference type="Proteomes" id="UP000257479">
    <property type="component" value="Unassembled WGS sequence"/>
</dbReference>
<dbReference type="Pfam" id="PF02518">
    <property type="entry name" value="HATPase_c"/>
    <property type="match status" value="1"/>
</dbReference>
<evidence type="ECO:0000313" key="6">
    <source>
        <dbReference type="EMBL" id="HAN23120.1"/>
    </source>
</evidence>
<dbReference type="OrthoDB" id="144293at2"/>
<feature type="transmembrane region" description="Helical" evidence="4">
    <location>
        <begin position="90"/>
        <end position="109"/>
    </location>
</feature>
<name>A0A0F0LQT8_9MICO</name>
<evidence type="ECO:0000256" key="1">
    <source>
        <dbReference type="ARBA" id="ARBA00022679"/>
    </source>
</evidence>
<dbReference type="EMBL" id="JYIY01000078">
    <property type="protein sequence ID" value="KJL35582.1"/>
    <property type="molecule type" value="Genomic_DNA"/>
</dbReference>
<feature type="domain" description="Histidine kinase/HSP90-like ATPase" evidence="5">
    <location>
        <begin position="327"/>
        <end position="406"/>
    </location>
</feature>
<keyword evidence="4" id="KW-0472">Membrane</keyword>
<evidence type="ECO:0000313" key="8">
    <source>
        <dbReference type="Proteomes" id="UP000033451"/>
    </source>
</evidence>
<feature type="transmembrane region" description="Helical" evidence="4">
    <location>
        <begin position="145"/>
        <end position="170"/>
    </location>
</feature>
<keyword evidence="6" id="KW-0067">ATP-binding</keyword>
<keyword evidence="4" id="KW-1133">Transmembrane helix</keyword>
<comment type="caution">
    <text evidence="7">The sequence shown here is derived from an EMBL/GenBank/DDBJ whole genome shotgun (WGS) entry which is preliminary data.</text>
</comment>
<accession>A0A0F0LQT8</accession>